<evidence type="ECO:0000313" key="1">
    <source>
        <dbReference type="EMBL" id="KAG6776966.1"/>
    </source>
</evidence>
<dbReference type="AlphaFoldDB" id="A0A8X7ZXM8"/>
<dbReference type="GO" id="GO:0005634">
    <property type="term" value="C:nucleus"/>
    <property type="evidence" value="ECO:0007669"/>
    <property type="project" value="TreeGrafter"/>
</dbReference>
<dbReference type="PANTHER" id="PTHR12381">
    <property type="entry name" value="HETEROGENEOUS NUCLEAR RIBONUCLEOPROTEIN U FAMILY MEMBER"/>
    <property type="match status" value="1"/>
</dbReference>
<keyword evidence="2" id="KW-1185">Reference proteome</keyword>
<protein>
    <submittedName>
        <fullName evidence="1">Uncharacterized protein</fullName>
    </submittedName>
</protein>
<dbReference type="OrthoDB" id="445357at2759"/>
<proteinExistence type="predicted"/>
<dbReference type="GO" id="GO:0003723">
    <property type="term" value="F:RNA binding"/>
    <property type="evidence" value="ECO:0007669"/>
    <property type="project" value="TreeGrafter"/>
</dbReference>
<comment type="caution">
    <text evidence="1">The sequence shown here is derived from an EMBL/GenBank/DDBJ whole genome shotgun (WGS) entry which is preliminary data.</text>
</comment>
<accession>A0A8X7ZXM8</accession>
<reference evidence="1" key="1">
    <citation type="journal article" date="2020" name="bioRxiv">
        <title>Hybrid origin of Populus tomentosa Carr. identified through genome sequencing and phylogenomic analysis.</title>
        <authorList>
            <person name="An X."/>
            <person name="Gao K."/>
            <person name="Chen Z."/>
            <person name="Li J."/>
            <person name="Yang X."/>
            <person name="Yang X."/>
            <person name="Zhou J."/>
            <person name="Guo T."/>
            <person name="Zhao T."/>
            <person name="Huang S."/>
            <person name="Miao D."/>
            <person name="Khan W.U."/>
            <person name="Rao P."/>
            <person name="Ye M."/>
            <person name="Lei B."/>
            <person name="Liao W."/>
            <person name="Wang J."/>
            <person name="Ji L."/>
            <person name="Li Y."/>
            <person name="Guo B."/>
            <person name="Mustafa N.S."/>
            <person name="Li S."/>
            <person name="Yun Q."/>
            <person name="Keller S.R."/>
            <person name="Mao J."/>
            <person name="Zhang R."/>
            <person name="Strauss S.H."/>
        </authorList>
    </citation>
    <scope>NUCLEOTIDE SEQUENCE</scope>
    <source>
        <strain evidence="1">GM15</strain>
        <tissue evidence="1">Leaf</tissue>
    </source>
</reference>
<organism evidence="1 2">
    <name type="scientific">Populus tomentosa</name>
    <name type="common">Chinese white poplar</name>
    <dbReference type="NCBI Taxonomy" id="118781"/>
    <lineage>
        <taxon>Eukaryota</taxon>
        <taxon>Viridiplantae</taxon>
        <taxon>Streptophyta</taxon>
        <taxon>Embryophyta</taxon>
        <taxon>Tracheophyta</taxon>
        <taxon>Spermatophyta</taxon>
        <taxon>Magnoliopsida</taxon>
        <taxon>eudicotyledons</taxon>
        <taxon>Gunneridae</taxon>
        <taxon>Pentapetalae</taxon>
        <taxon>rosids</taxon>
        <taxon>fabids</taxon>
        <taxon>Malpighiales</taxon>
        <taxon>Salicaceae</taxon>
        <taxon>Saliceae</taxon>
        <taxon>Populus</taxon>
    </lineage>
</organism>
<dbReference type="PANTHER" id="PTHR12381:SF56">
    <property type="entry name" value="B30.2_SPRY DOMAIN-CONTAINING PROTEIN-RELATED"/>
    <property type="match status" value="1"/>
</dbReference>
<sequence>MLNPAGCDLGLSENGKLLGFAKGLMLAQGVMKCVEDGLVPEQGCKPWASALDDGNAIMGPNSSDVSDCEVMMMVGLPASGKTTWAEKWAEEYPEKRFVLLGRNLILDEMKVPGVFWSLAHIQEVRRPLIKELHELVDEGVRFDLSEAGAMIAHFQCHGVIPHRVVQVLYQEITVVALGALVPFLVVELNLAKTMDLLIHMADQTLLVRIVLLVLLLLPNPTGAIWQNPSKGELQGHLPLHAIILEVSPPACRLQYMFSQSFPFFIWRIFIAWTIEEAGLPSELQANRANFNLLLAVCGYLDAILCFLPCLPCGTPRIPLPASLAPSPRSPYSNFPAGMQQHSGGYNPPPQRNC</sequence>
<dbReference type="GO" id="GO:0000380">
    <property type="term" value="P:alternative mRNA splicing, via spliceosome"/>
    <property type="evidence" value="ECO:0007669"/>
    <property type="project" value="TreeGrafter"/>
</dbReference>
<name>A0A8X7ZXM8_POPTO</name>
<dbReference type="Pfam" id="PF13671">
    <property type="entry name" value="AAA_33"/>
    <property type="match status" value="1"/>
</dbReference>
<gene>
    <name evidence="1" type="ORF">POTOM_016759</name>
</gene>
<dbReference type="Proteomes" id="UP000886885">
    <property type="component" value="Chromosome 4D"/>
</dbReference>
<evidence type="ECO:0000313" key="2">
    <source>
        <dbReference type="Proteomes" id="UP000886885"/>
    </source>
</evidence>
<dbReference type="EMBL" id="JAAWWB010000008">
    <property type="protein sequence ID" value="KAG6776966.1"/>
    <property type="molecule type" value="Genomic_DNA"/>
</dbReference>